<evidence type="ECO:0000313" key="2">
    <source>
        <dbReference type="Proteomes" id="UP000675940"/>
    </source>
</evidence>
<dbReference type="RefSeq" id="WP_209363042.1">
    <property type="nucleotide sequence ID" value="NZ_JAGISH010000014.1"/>
</dbReference>
<proteinExistence type="predicted"/>
<organism evidence="1 2">
    <name type="scientific">Sagittula salina</name>
    <dbReference type="NCBI Taxonomy" id="2820268"/>
    <lineage>
        <taxon>Bacteria</taxon>
        <taxon>Pseudomonadati</taxon>
        <taxon>Pseudomonadota</taxon>
        <taxon>Alphaproteobacteria</taxon>
        <taxon>Rhodobacterales</taxon>
        <taxon>Roseobacteraceae</taxon>
        <taxon>Sagittula</taxon>
    </lineage>
</organism>
<gene>
    <name evidence="1" type="ORF">J5474_19040</name>
</gene>
<comment type="caution">
    <text evidence="1">The sequence shown here is derived from an EMBL/GenBank/DDBJ whole genome shotgun (WGS) entry which is preliminary data.</text>
</comment>
<sequence length="252" mass="27064">MKSGDVLCLIWQDGVTVPDRAARARFETAFHALLPVRHVALKAGGACSNPLALADSLELAPALPLGDVLVEELPLDLPYDTLVLLLPQDAECEAEQLGGAVVEALHLMIRTGGLPMERETDALFVSAHVAARRARHMGARDAGFDAARFCIGMARSLGRIWGGAKATDPTMFTRPDFLVQVPFLMHLRALDPFFTAPDPSQIPDALLDVAAEPISLSAWVARMESVLRAIFGAPVRGPARVPSSFPKAFNPD</sequence>
<dbReference type="AlphaFoldDB" id="A0A940MV80"/>
<protein>
    <submittedName>
        <fullName evidence="1">Uncharacterized protein</fullName>
    </submittedName>
</protein>
<name>A0A940MV80_9RHOB</name>
<evidence type="ECO:0000313" key="1">
    <source>
        <dbReference type="EMBL" id="MBP0484572.1"/>
    </source>
</evidence>
<dbReference type="Proteomes" id="UP000675940">
    <property type="component" value="Unassembled WGS sequence"/>
</dbReference>
<accession>A0A940MV80</accession>
<keyword evidence="2" id="KW-1185">Reference proteome</keyword>
<dbReference type="EMBL" id="JAGISH010000014">
    <property type="protein sequence ID" value="MBP0484572.1"/>
    <property type="molecule type" value="Genomic_DNA"/>
</dbReference>
<reference evidence="1" key="1">
    <citation type="submission" date="2021-03" db="EMBL/GenBank/DDBJ databases">
        <title>Sagittula salina sp. nov. strain M10.9X isolated from the marine waste.</title>
        <authorList>
            <person name="Satari L."/>
            <person name="Molina-Menor E."/>
            <person name="Vidal-Verdu A."/>
            <person name="Pascual J."/>
            <person name="Pereto J."/>
            <person name="Porcar M."/>
        </authorList>
    </citation>
    <scope>NUCLEOTIDE SEQUENCE</scope>
    <source>
        <strain evidence="1">M10.9X</strain>
    </source>
</reference>